<protein>
    <submittedName>
        <fullName evidence="3">OLC1v1012436C1</fullName>
    </submittedName>
</protein>
<dbReference type="InterPro" id="IPR011990">
    <property type="entry name" value="TPR-like_helical_dom_sf"/>
</dbReference>
<dbReference type="FunFam" id="1.25.40.10:FF:000348">
    <property type="entry name" value="Pentatricopeptide repeat-containing protein chloroplastic"/>
    <property type="match status" value="1"/>
</dbReference>
<sequence>MLVEGSNPAIQINSRALQQHLFALLRSCKSIKHLTQIHSQIITNGLTQKSFILVKLLSFYISSGHLHNATRVFNQVRNPSTNIWNQIIKGYGLSQEPHKAVEFFSAMGKSEALPDGYTFSYVICGCTKGVLLSEGRMVHGKVLKHGFCSNVFVQTNLLNFYSCSGGDNGIRNTRFLFDEMTDRNVVTWNSLLSGYIRCGDVDGARQVFDEMPERNVVSWTTMIDGYATNGRFRQALVLFRRMCRSCVDFDQVTLVVVLSACAELGDLNTGRWIHLLGLKFSSDKGQPKLISFDNALIHMYASCGAIDEAHRVFRETHCKTTVSWTSMIMGFAKQGLGEEAIRLFQEMERLTDDNIKPDEVTFLGVMSACSHTGNVDKGWHYFWSMSQTWGIEPRIEHYGCMVDILCRAGLFDEALSLVASMPIKPNDVIWGALLGGCRIHGNMELCSHVARLFSLEIEPEKVGGYIMLMSNLYSAAKRWQDAHFVKQRIAETGARKPSGRSWVQMDEILHDFVVND</sequence>
<dbReference type="EMBL" id="OX459124">
    <property type="protein sequence ID" value="CAI9112062.1"/>
    <property type="molecule type" value="Genomic_DNA"/>
</dbReference>
<keyword evidence="4" id="KW-1185">Reference proteome</keyword>
<dbReference type="InterPro" id="IPR002885">
    <property type="entry name" value="PPR_rpt"/>
</dbReference>
<name>A0AAV1DW55_OLDCO</name>
<feature type="repeat" description="PPR" evidence="2">
    <location>
        <begin position="320"/>
        <end position="350"/>
    </location>
</feature>
<dbReference type="InterPro" id="IPR046960">
    <property type="entry name" value="PPR_At4g14850-like_plant"/>
</dbReference>
<dbReference type="Pfam" id="PF20431">
    <property type="entry name" value="E_motif"/>
    <property type="match status" value="1"/>
</dbReference>
<evidence type="ECO:0000313" key="4">
    <source>
        <dbReference type="Proteomes" id="UP001161247"/>
    </source>
</evidence>
<dbReference type="Gene3D" id="1.25.40.10">
    <property type="entry name" value="Tetratricopeptide repeat domain"/>
    <property type="match status" value="4"/>
</dbReference>
<dbReference type="GO" id="GO:0003723">
    <property type="term" value="F:RNA binding"/>
    <property type="evidence" value="ECO:0007669"/>
    <property type="project" value="InterPro"/>
</dbReference>
<dbReference type="GO" id="GO:0009451">
    <property type="term" value="P:RNA modification"/>
    <property type="evidence" value="ECO:0007669"/>
    <property type="project" value="InterPro"/>
</dbReference>
<dbReference type="FunFam" id="1.25.40.10:FF:000090">
    <property type="entry name" value="Pentatricopeptide repeat-containing protein, chloroplastic"/>
    <property type="match status" value="1"/>
</dbReference>
<keyword evidence="1" id="KW-0677">Repeat</keyword>
<dbReference type="AlphaFoldDB" id="A0AAV1DW55"/>
<dbReference type="PROSITE" id="PS51375">
    <property type="entry name" value="PPR"/>
    <property type="match status" value="2"/>
</dbReference>
<dbReference type="Proteomes" id="UP001161247">
    <property type="component" value="Chromosome 7"/>
</dbReference>
<reference evidence="3" key="1">
    <citation type="submission" date="2023-03" db="EMBL/GenBank/DDBJ databases">
        <authorList>
            <person name="Julca I."/>
        </authorList>
    </citation>
    <scope>NUCLEOTIDE SEQUENCE</scope>
</reference>
<proteinExistence type="predicted"/>
<evidence type="ECO:0000256" key="2">
    <source>
        <dbReference type="PROSITE-ProRule" id="PRU00708"/>
    </source>
</evidence>
<dbReference type="InterPro" id="IPR046848">
    <property type="entry name" value="E_motif"/>
</dbReference>
<gene>
    <name evidence="3" type="ORF">OLC1_LOCUS19323</name>
</gene>
<dbReference type="Pfam" id="PF01535">
    <property type="entry name" value="PPR"/>
    <property type="match status" value="2"/>
</dbReference>
<dbReference type="PANTHER" id="PTHR47926">
    <property type="entry name" value="PENTATRICOPEPTIDE REPEAT-CONTAINING PROTEIN"/>
    <property type="match status" value="1"/>
</dbReference>
<dbReference type="Pfam" id="PF13041">
    <property type="entry name" value="PPR_2"/>
    <property type="match status" value="3"/>
</dbReference>
<dbReference type="Pfam" id="PF12854">
    <property type="entry name" value="PPR_1"/>
    <property type="match status" value="1"/>
</dbReference>
<feature type="repeat" description="PPR" evidence="2">
    <location>
        <begin position="184"/>
        <end position="218"/>
    </location>
</feature>
<dbReference type="PANTHER" id="PTHR47926:SF526">
    <property type="entry name" value="PENTACOTRIPEPTIDE-REPEAT REGION OF PRORP DOMAIN-CONTAINING PROTEIN"/>
    <property type="match status" value="1"/>
</dbReference>
<evidence type="ECO:0000313" key="3">
    <source>
        <dbReference type="EMBL" id="CAI9112062.1"/>
    </source>
</evidence>
<evidence type="ECO:0000256" key="1">
    <source>
        <dbReference type="ARBA" id="ARBA00022737"/>
    </source>
</evidence>
<dbReference type="NCBIfam" id="TIGR00756">
    <property type="entry name" value="PPR"/>
    <property type="match status" value="4"/>
</dbReference>
<accession>A0AAV1DW55</accession>
<organism evidence="3 4">
    <name type="scientific">Oldenlandia corymbosa var. corymbosa</name>
    <dbReference type="NCBI Taxonomy" id="529605"/>
    <lineage>
        <taxon>Eukaryota</taxon>
        <taxon>Viridiplantae</taxon>
        <taxon>Streptophyta</taxon>
        <taxon>Embryophyta</taxon>
        <taxon>Tracheophyta</taxon>
        <taxon>Spermatophyta</taxon>
        <taxon>Magnoliopsida</taxon>
        <taxon>eudicotyledons</taxon>
        <taxon>Gunneridae</taxon>
        <taxon>Pentapetalae</taxon>
        <taxon>asterids</taxon>
        <taxon>lamiids</taxon>
        <taxon>Gentianales</taxon>
        <taxon>Rubiaceae</taxon>
        <taxon>Rubioideae</taxon>
        <taxon>Spermacoceae</taxon>
        <taxon>Hedyotis-Oldenlandia complex</taxon>
        <taxon>Oldenlandia</taxon>
    </lineage>
</organism>